<comment type="similarity">
    <text evidence="1">Belongs to the cycloisomerase 2 family.</text>
</comment>
<feature type="compositionally biased region" description="Low complexity" evidence="2">
    <location>
        <begin position="21"/>
        <end position="30"/>
    </location>
</feature>
<dbReference type="GO" id="GO:0017057">
    <property type="term" value="F:6-phosphogluconolactonase activity"/>
    <property type="evidence" value="ECO:0007669"/>
    <property type="project" value="TreeGrafter"/>
</dbReference>
<dbReference type="OrthoDB" id="525079at2759"/>
<feature type="compositionally biased region" description="Polar residues" evidence="2">
    <location>
        <begin position="1"/>
        <end position="17"/>
    </location>
</feature>
<keyword evidence="4" id="KW-1185">Reference proteome</keyword>
<reference evidence="3" key="1">
    <citation type="submission" date="2020-10" db="EMBL/GenBank/DDBJ databases">
        <title>Unveiling of a novel bifunctional photoreceptor, Dualchrome1, isolated from a cosmopolitan green alga.</title>
        <authorList>
            <person name="Suzuki S."/>
            <person name="Kawachi M."/>
        </authorList>
    </citation>
    <scope>NUCLEOTIDE SEQUENCE</scope>
    <source>
        <strain evidence="3">NIES 2893</strain>
    </source>
</reference>
<evidence type="ECO:0000313" key="4">
    <source>
        <dbReference type="Proteomes" id="UP000660262"/>
    </source>
</evidence>
<dbReference type="InterPro" id="IPR050282">
    <property type="entry name" value="Cycloisomerase_2"/>
</dbReference>
<evidence type="ECO:0000256" key="2">
    <source>
        <dbReference type="SAM" id="MobiDB-lite"/>
    </source>
</evidence>
<gene>
    <name evidence="3" type="ORF">PPROV_000678500</name>
</gene>
<accession>A0A830HMX5</accession>
<dbReference type="PANTHER" id="PTHR30344:SF1">
    <property type="entry name" value="6-PHOSPHOGLUCONOLACTONASE"/>
    <property type="match status" value="1"/>
</dbReference>
<dbReference type="InterPro" id="IPR015943">
    <property type="entry name" value="WD40/YVTN_repeat-like_dom_sf"/>
</dbReference>
<proteinExistence type="inferred from homology"/>
<evidence type="ECO:0000313" key="3">
    <source>
        <dbReference type="EMBL" id="GHP08043.1"/>
    </source>
</evidence>
<dbReference type="SUPFAM" id="SSF51004">
    <property type="entry name" value="C-terminal (heme d1) domain of cytochrome cd1-nitrite reductase"/>
    <property type="match status" value="1"/>
</dbReference>
<dbReference type="AlphaFoldDB" id="A0A830HMX5"/>
<dbReference type="InterPro" id="IPR011048">
    <property type="entry name" value="Haem_d1_sf"/>
</dbReference>
<dbReference type="Pfam" id="PF10282">
    <property type="entry name" value="Lactonase"/>
    <property type="match status" value="2"/>
</dbReference>
<name>A0A830HMX5_9CHLO</name>
<evidence type="ECO:0000256" key="1">
    <source>
        <dbReference type="ARBA" id="ARBA00005564"/>
    </source>
</evidence>
<dbReference type="InterPro" id="IPR019405">
    <property type="entry name" value="Lactonase_7-beta_prop"/>
</dbReference>
<dbReference type="PANTHER" id="PTHR30344">
    <property type="entry name" value="6-PHOSPHOGLUCONOLACTONASE-RELATED"/>
    <property type="match status" value="1"/>
</dbReference>
<dbReference type="Gene3D" id="2.130.10.10">
    <property type="entry name" value="YVTN repeat-like/Quinoprotein amine dehydrogenase"/>
    <property type="match status" value="1"/>
</dbReference>
<evidence type="ECO:0008006" key="5">
    <source>
        <dbReference type="Google" id="ProtNLM"/>
    </source>
</evidence>
<dbReference type="Proteomes" id="UP000660262">
    <property type="component" value="Unassembled WGS sequence"/>
</dbReference>
<dbReference type="EMBL" id="BNJQ01000019">
    <property type="protein sequence ID" value="GHP08043.1"/>
    <property type="molecule type" value="Genomic_DNA"/>
</dbReference>
<sequence length="502" mass="54764">MLTPHYTPQFSTMTSSDHLMPSSPSSPTSSHVTFMVSSYTDAAILAHTPKGEMGRGLSSILIDAATGKLQLKSALDVGPNPAFVVKHPHKNVLYASTERIDADGDVVAIAMDNGDASKLRVLGRVSAQGKSTCYLNIHQSMQYMLAVNYWDAKVNLMQLDAQGNISGVREINMQPGASYVENNRPTREEHWQYRQRWPHSHCIVTEPYASRLHFVSDLGLDKVFVYRVDMVAGAMRLRASVDLVAGRGPRHLVFHPTLRCAFVVNELESSVTVLQYRHIAAFAEGNPSGHAVEMSSFGESKSESILEEMQVISTLPHEWDGRGSINADGVWKAASHASEVRLHPSGKFLYVANRGHDTLAVFRVDDNSGMLALVDYEPTGGKCPRNFNFDRSGRLLLVGNQDSNLVSSFFVDMSSGRLTPADSLSVPSPNYIYAVPTSAEERAPLHDNFIPASNISQEQCKASSPMSLSPMIPQMQIPQFAHVSVVEPATGAAVSLSVPKAA</sequence>
<comment type="caution">
    <text evidence="3">The sequence shown here is derived from an EMBL/GenBank/DDBJ whole genome shotgun (WGS) entry which is preliminary data.</text>
</comment>
<protein>
    <recommendedName>
        <fullName evidence="5">6-phosphogluconolactonase</fullName>
    </recommendedName>
</protein>
<organism evidence="3 4">
    <name type="scientific">Pycnococcus provasolii</name>
    <dbReference type="NCBI Taxonomy" id="41880"/>
    <lineage>
        <taxon>Eukaryota</taxon>
        <taxon>Viridiplantae</taxon>
        <taxon>Chlorophyta</taxon>
        <taxon>Pseudoscourfieldiophyceae</taxon>
        <taxon>Pseudoscourfieldiales</taxon>
        <taxon>Pycnococcaceae</taxon>
        <taxon>Pycnococcus</taxon>
    </lineage>
</organism>
<feature type="region of interest" description="Disordered" evidence="2">
    <location>
        <begin position="1"/>
        <end position="31"/>
    </location>
</feature>